<name>A0A6J5XW30_PRUAR</name>
<proteinExistence type="predicted"/>
<organism evidence="1 2">
    <name type="scientific">Prunus armeniaca</name>
    <name type="common">Apricot</name>
    <name type="synonym">Armeniaca vulgaris</name>
    <dbReference type="NCBI Taxonomy" id="36596"/>
    <lineage>
        <taxon>Eukaryota</taxon>
        <taxon>Viridiplantae</taxon>
        <taxon>Streptophyta</taxon>
        <taxon>Embryophyta</taxon>
        <taxon>Tracheophyta</taxon>
        <taxon>Spermatophyta</taxon>
        <taxon>Magnoliopsida</taxon>
        <taxon>eudicotyledons</taxon>
        <taxon>Gunneridae</taxon>
        <taxon>Pentapetalae</taxon>
        <taxon>rosids</taxon>
        <taxon>fabids</taxon>
        <taxon>Rosales</taxon>
        <taxon>Rosaceae</taxon>
        <taxon>Amygdaloideae</taxon>
        <taxon>Amygdaleae</taxon>
        <taxon>Prunus</taxon>
    </lineage>
</organism>
<evidence type="ECO:0000313" key="1">
    <source>
        <dbReference type="EMBL" id="CAB4315214.1"/>
    </source>
</evidence>
<dbReference type="AlphaFoldDB" id="A0A6J5XW30"/>
<dbReference type="EMBL" id="CAEKKB010000006">
    <property type="protein sequence ID" value="CAB4315214.1"/>
    <property type="molecule type" value="Genomic_DNA"/>
</dbReference>
<reference evidence="2" key="1">
    <citation type="journal article" date="2020" name="Genome Biol.">
        <title>Gamete binning: chromosome-level and haplotype-resolved genome assembly enabled by high-throughput single-cell sequencing of gamete genomes.</title>
        <authorList>
            <person name="Campoy J.A."/>
            <person name="Sun H."/>
            <person name="Goel M."/>
            <person name="Jiao W.-B."/>
            <person name="Folz-Donahue K."/>
            <person name="Wang N."/>
            <person name="Rubio M."/>
            <person name="Liu C."/>
            <person name="Kukat C."/>
            <person name="Ruiz D."/>
            <person name="Huettel B."/>
            <person name="Schneeberger K."/>
        </authorList>
    </citation>
    <scope>NUCLEOTIDE SEQUENCE [LARGE SCALE GENOMIC DNA]</scope>
    <source>
        <strain evidence="2">cv. Rojo Pasion</strain>
    </source>
</reference>
<keyword evidence="2" id="KW-1185">Reference proteome</keyword>
<accession>A0A6J5XW30</accession>
<gene>
    <name evidence="1" type="ORF">ORAREDHAP_LOCUS39831</name>
</gene>
<dbReference type="Proteomes" id="UP000507245">
    <property type="component" value="Unassembled WGS sequence"/>
</dbReference>
<sequence>MSSSSENASLRTQLAAKEEYIQHLLSLIPSTSTPAPAADADTQLAPATVEDSDDSVDSGGSLVFSLVLLLAVS</sequence>
<protein>
    <submittedName>
        <fullName evidence="1">Uncharacterized protein</fullName>
    </submittedName>
</protein>
<evidence type="ECO:0000313" key="2">
    <source>
        <dbReference type="Proteomes" id="UP000507245"/>
    </source>
</evidence>